<accession>A0A5A7PY54</accession>
<gene>
    <name evidence="1" type="ORF">STAS_14022</name>
</gene>
<dbReference type="Proteomes" id="UP000325081">
    <property type="component" value="Unassembled WGS sequence"/>
</dbReference>
<sequence length="117" mass="12348">MDICEFSSKPNQLVSKTPCKPLCGSIAVPPGASAEEVSEELAGPGGEETVVVWHNDYPLELLENAGVCRSTVFSGSRKDFPADRECRKEGCRGVEAAVAGVVRAPELANPIIAHTPV</sequence>
<evidence type="ECO:0000313" key="1">
    <source>
        <dbReference type="EMBL" id="GER37606.1"/>
    </source>
</evidence>
<organism evidence="1 2">
    <name type="scientific">Striga asiatica</name>
    <name type="common">Asiatic witchweed</name>
    <name type="synonym">Buchnera asiatica</name>
    <dbReference type="NCBI Taxonomy" id="4170"/>
    <lineage>
        <taxon>Eukaryota</taxon>
        <taxon>Viridiplantae</taxon>
        <taxon>Streptophyta</taxon>
        <taxon>Embryophyta</taxon>
        <taxon>Tracheophyta</taxon>
        <taxon>Spermatophyta</taxon>
        <taxon>Magnoliopsida</taxon>
        <taxon>eudicotyledons</taxon>
        <taxon>Gunneridae</taxon>
        <taxon>Pentapetalae</taxon>
        <taxon>asterids</taxon>
        <taxon>lamiids</taxon>
        <taxon>Lamiales</taxon>
        <taxon>Orobanchaceae</taxon>
        <taxon>Buchnereae</taxon>
        <taxon>Striga</taxon>
    </lineage>
</organism>
<keyword evidence="2" id="KW-1185">Reference proteome</keyword>
<name>A0A5A7PY54_STRAF</name>
<comment type="caution">
    <text evidence="1">The sequence shown here is derived from an EMBL/GenBank/DDBJ whole genome shotgun (WGS) entry which is preliminary data.</text>
</comment>
<proteinExistence type="predicted"/>
<dbReference type="EMBL" id="BKCP01005405">
    <property type="protein sequence ID" value="GER37606.1"/>
    <property type="molecule type" value="Genomic_DNA"/>
</dbReference>
<protein>
    <submittedName>
        <fullName evidence="1">Malto-oligosyltrehalose synthase</fullName>
    </submittedName>
</protein>
<reference evidence="2" key="1">
    <citation type="journal article" date="2019" name="Curr. Biol.">
        <title>Genome Sequence of Striga asiatica Provides Insight into the Evolution of Plant Parasitism.</title>
        <authorList>
            <person name="Yoshida S."/>
            <person name="Kim S."/>
            <person name="Wafula E.K."/>
            <person name="Tanskanen J."/>
            <person name="Kim Y.M."/>
            <person name="Honaas L."/>
            <person name="Yang Z."/>
            <person name="Spallek T."/>
            <person name="Conn C.E."/>
            <person name="Ichihashi Y."/>
            <person name="Cheong K."/>
            <person name="Cui S."/>
            <person name="Der J.P."/>
            <person name="Gundlach H."/>
            <person name="Jiao Y."/>
            <person name="Hori C."/>
            <person name="Ishida J.K."/>
            <person name="Kasahara H."/>
            <person name="Kiba T."/>
            <person name="Kim M.S."/>
            <person name="Koo N."/>
            <person name="Laohavisit A."/>
            <person name="Lee Y.H."/>
            <person name="Lumba S."/>
            <person name="McCourt P."/>
            <person name="Mortimer J.C."/>
            <person name="Mutuku J.M."/>
            <person name="Nomura T."/>
            <person name="Sasaki-Sekimoto Y."/>
            <person name="Seto Y."/>
            <person name="Wang Y."/>
            <person name="Wakatake T."/>
            <person name="Sakakibara H."/>
            <person name="Demura T."/>
            <person name="Yamaguchi S."/>
            <person name="Yoneyama K."/>
            <person name="Manabe R.I."/>
            <person name="Nelson D.C."/>
            <person name="Schulman A.H."/>
            <person name="Timko M.P."/>
            <person name="dePamphilis C.W."/>
            <person name="Choi D."/>
            <person name="Shirasu K."/>
        </authorList>
    </citation>
    <scope>NUCLEOTIDE SEQUENCE [LARGE SCALE GENOMIC DNA]</scope>
    <source>
        <strain evidence="2">cv. UVA1</strain>
    </source>
</reference>
<evidence type="ECO:0000313" key="2">
    <source>
        <dbReference type="Proteomes" id="UP000325081"/>
    </source>
</evidence>
<dbReference type="AlphaFoldDB" id="A0A5A7PY54"/>